<organism evidence="1 2">
    <name type="scientific">Allorhodopirellula solitaria</name>
    <dbReference type="NCBI Taxonomy" id="2527987"/>
    <lineage>
        <taxon>Bacteria</taxon>
        <taxon>Pseudomonadati</taxon>
        <taxon>Planctomycetota</taxon>
        <taxon>Planctomycetia</taxon>
        <taxon>Pirellulales</taxon>
        <taxon>Pirellulaceae</taxon>
        <taxon>Allorhodopirellula</taxon>
    </lineage>
</organism>
<name>A0A5C5XWU5_9BACT</name>
<reference evidence="1 2" key="1">
    <citation type="submission" date="2019-02" db="EMBL/GenBank/DDBJ databases">
        <title>Deep-cultivation of Planctomycetes and their phenomic and genomic characterization uncovers novel biology.</title>
        <authorList>
            <person name="Wiegand S."/>
            <person name="Jogler M."/>
            <person name="Boedeker C."/>
            <person name="Pinto D."/>
            <person name="Vollmers J."/>
            <person name="Rivas-Marin E."/>
            <person name="Kohn T."/>
            <person name="Peeters S.H."/>
            <person name="Heuer A."/>
            <person name="Rast P."/>
            <person name="Oberbeckmann S."/>
            <person name="Bunk B."/>
            <person name="Jeske O."/>
            <person name="Meyerdierks A."/>
            <person name="Storesund J.E."/>
            <person name="Kallscheuer N."/>
            <person name="Luecker S."/>
            <person name="Lage O.M."/>
            <person name="Pohl T."/>
            <person name="Merkel B.J."/>
            <person name="Hornburger P."/>
            <person name="Mueller R.-W."/>
            <person name="Bruemmer F."/>
            <person name="Labrenz M."/>
            <person name="Spormann A.M."/>
            <person name="Op Den Camp H."/>
            <person name="Overmann J."/>
            <person name="Amann R."/>
            <person name="Jetten M.S.M."/>
            <person name="Mascher T."/>
            <person name="Medema M.H."/>
            <person name="Devos D.P."/>
            <person name="Kaster A.-K."/>
            <person name="Ovreas L."/>
            <person name="Rohde M."/>
            <person name="Galperin M.Y."/>
            <person name="Jogler C."/>
        </authorList>
    </citation>
    <scope>NUCLEOTIDE SEQUENCE [LARGE SCALE GENOMIC DNA]</scope>
    <source>
        <strain evidence="1 2">CA85</strain>
    </source>
</reference>
<proteinExistence type="predicted"/>
<evidence type="ECO:0000313" key="1">
    <source>
        <dbReference type="EMBL" id="TWT67158.1"/>
    </source>
</evidence>
<evidence type="ECO:0000313" key="2">
    <source>
        <dbReference type="Proteomes" id="UP000318053"/>
    </source>
</evidence>
<protein>
    <submittedName>
        <fullName evidence="1">Uncharacterized protein</fullName>
    </submittedName>
</protein>
<keyword evidence="2" id="KW-1185">Reference proteome</keyword>
<dbReference type="EMBL" id="SJPK01000004">
    <property type="protein sequence ID" value="TWT67158.1"/>
    <property type="molecule type" value="Genomic_DNA"/>
</dbReference>
<comment type="caution">
    <text evidence="1">The sequence shown here is derived from an EMBL/GenBank/DDBJ whole genome shotgun (WGS) entry which is preliminary data.</text>
</comment>
<dbReference type="Proteomes" id="UP000318053">
    <property type="component" value="Unassembled WGS sequence"/>
</dbReference>
<sequence>MPFVDAVRFDCLEKRMIDLRAEIRLRGSQCHCDKMTVIMLYYDLQIV</sequence>
<dbReference type="AlphaFoldDB" id="A0A5C5XWU5"/>
<accession>A0A5C5XWU5</accession>
<gene>
    <name evidence="1" type="ORF">CA85_20070</name>
</gene>